<dbReference type="Gene3D" id="3.10.20.800">
    <property type="match status" value="1"/>
</dbReference>
<dbReference type="InterPro" id="IPR038054">
    <property type="entry name" value="LD_TPept-like_central_sf"/>
</dbReference>
<evidence type="ECO:0000313" key="3">
    <source>
        <dbReference type="EMBL" id="OGY43020.1"/>
    </source>
</evidence>
<dbReference type="STRING" id="1797532.A2729_05655"/>
<dbReference type="PANTHER" id="PTHR35788:SF1">
    <property type="entry name" value="EXPORTED PROTEIN"/>
    <property type="match status" value="1"/>
</dbReference>
<dbReference type="Proteomes" id="UP000178930">
    <property type="component" value="Unassembled WGS sequence"/>
</dbReference>
<evidence type="ECO:0000259" key="2">
    <source>
        <dbReference type="Pfam" id="PF12229"/>
    </source>
</evidence>
<dbReference type="EMBL" id="MHIB01000046">
    <property type="protein sequence ID" value="OGY43020.1"/>
    <property type="molecule type" value="Genomic_DNA"/>
</dbReference>
<dbReference type="AlphaFoldDB" id="A0A1G1XTV3"/>
<organism evidence="3 4">
    <name type="scientific">Candidatus Buchananbacteria bacterium RIFCSPHIGHO2_01_FULL_39_14</name>
    <dbReference type="NCBI Taxonomy" id="1797532"/>
    <lineage>
        <taxon>Bacteria</taxon>
        <taxon>Candidatus Buchananiibacteriota</taxon>
    </lineage>
</organism>
<protein>
    <recommendedName>
        <fullName evidence="2">YoaR-like putative peptidoglycan binding domain-containing protein</fullName>
    </recommendedName>
</protein>
<gene>
    <name evidence="3" type="ORF">A2729_05655</name>
</gene>
<feature type="coiled-coil region" evidence="1">
    <location>
        <begin position="56"/>
        <end position="83"/>
    </location>
</feature>
<dbReference type="InterPro" id="IPR052913">
    <property type="entry name" value="Glycopeptide_resist_protein"/>
</dbReference>
<dbReference type="InterPro" id="IPR022029">
    <property type="entry name" value="YoaR-like_PG-bd"/>
</dbReference>
<dbReference type="PANTHER" id="PTHR35788">
    <property type="entry name" value="EXPORTED PROTEIN-RELATED"/>
    <property type="match status" value="1"/>
</dbReference>
<feature type="domain" description="YoaR-like putative peptidoglycan binding" evidence="2">
    <location>
        <begin position="247"/>
        <end position="347"/>
    </location>
</feature>
<accession>A0A1G1XTV3</accession>
<proteinExistence type="predicted"/>
<evidence type="ECO:0000313" key="4">
    <source>
        <dbReference type="Proteomes" id="UP000178930"/>
    </source>
</evidence>
<reference evidence="3 4" key="1">
    <citation type="journal article" date="2016" name="Nat. Commun.">
        <title>Thousands of microbial genomes shed light on interconnected biogeochemical processes in an aquifer system.</title>
        <authorList>
            <person name="Anantharaman K."/>
            <person name="Brown C.T."/>
            <person name="Hug L.A."/>
            <person name="Sharon I."/>
            <person name="Castelle C.J."/>
            <person name="Probst A.J."/>
            <person name="Thomas B.C."/>
            <person name="Singh A."/>
            <person name="Wilkins M.J."/>
            <person name="Karaoz U."/>
            <person name="Brodie E.L."/>
            <person name="Williams K.H."/>
            <person name="Hubbard S.S."/>
            <person name="Banfield J.F."/>
        </authorList>
    </citation>
    <scope>NUCLEOTIDE SEQUENCE [LARGE SCALE GENOMIC DNA]</scope>
</reference>
<comment type="caution">
    <text evidence="3">The sequence shown here is derived from an EMBL/GenBank/DDBJ whole genome shotgun (WGS) entry which is preliminary data.</text>
</comment>
<dbReference type="Pfam" id="PF12229">
    <property type="entry name" value="PG_binding_4"/>
    <property type="match status" value="2"/>
</dbReference>
<dbReference type="Pfam" id="PF04294">
    <property type="entry name" value="VanW"/>
    <property type="match status" value="1"/>
</dbReference>
<feature type="domain" description="YoaR-like putative peptidoglycan binding" evidence="2">
    <location>
        <begin position="116"/>
        <end position="212"/>
    </location>
</feature>
<dbReference type="InterPro" id="IPR007391">
    <property type="entry name" value="Vancomycin_resist_VanW"/>
</dbReference>
<sequence>MKNKKFDAAFKEKKKKGWLILTTFFLILFLIFFALVFGLERAYAGKFYPRVKIGNLDVSGQNIKSVENNLKNFEAEIQNQGLSFKANGQEIKVNPVNIAAADPDLAKPVLVFGWPQTINAAYQVGRNSNPLKNLTEKFQLLVLGREIPVYYRLDETELLNILKNNFSALEKQPTNAGLEITGNNFEITGEKSGYVFDYQKAVDQLKINLNQLNTAPITLDLNFTEPEIKKNETGQAQNILEKALALNALTLTYKKSRWEIAKNEFTPWLEFQKFEGEIVVGFNQEKIYDFLNKIGTVINVEAKEAKFKMTGDRVTEFEASQDGQELDLAATYKKINAQLILGENKEIELVVKITPAKIATAELNNLGIKELLGRGVSNFKGSPKNRRHNITVGAVSLNGILIAPGEEFSLLKALGPVDAEHGYKPELVIKGDRTIPEFGGGLCQIGTTTFRAALSSGLPITQRRNHSYRVIYYEPAGMDATIYDPAPDFRFLNDTKNYILFTTKIVGDDLIFEFYGTRDGRQVDLGPNPPKIYNIVSPGEPRYVETEELKPGEKKKVESAHAGADTYFKYTVTYADGTVKEQDFYSHYVPWKEVWLVGKEPSVATTTESLPEIQN</sequence>
<name>A0A1G1XTV3_9BACT</name>
<keyword evidence="1" id="KW-0175">Coiled coil</keyword>
<evidence type="ECO:0000256" key="1">
    <source>
        <dbReference type="SAM" id="Coils"/>
    </source>
</evidence>